<dbReference type="RefSeq" id="WP_345705432.1">
    <property type="nucleotide sequence ID" value="NZ_BAABKV010000001.1"/>
</dbReference>
<gene>
    <name evidence="1" type="ORF">ACFQMG_20015</name>
</gene>
<name>A0ABW2G0A2_9ACTN</name>
<keyword evidence="2" id="KW-1185">Reference proteome</keyword>
<sequence>MVGLDGPQGAVPSVPSVSRVRGLLLGLGLGDSLGMLGGVPPVAGPLRAGVASQLAAFTAEGVIRAYMRMAHRGICHAPSVLWHAYCRWAALQGIERTATERRWTSWPGTCSPS</sequence>
<organism evidence="1 2">
    <name type="scientific">Kitasatospora paranensis</name>
    <dbReference type="NCBI Taxonomy" id="258053"/>
    <lineage>
        <taxon>Bacteria</taxon>
        <taxon>Bacillati</taxon>
        <taxon>Actinomycetota</taxon>
        <taxon>Actinomycetes</taxon>
        <taxon>Kitasatosporales</taxon>
        <taxon>Streptomycetaceae</taxon>
        <taxon>Kitasatospora</taxon>
    </lineage>
</organism>
<dbReference type="Proteomes" id="UP001596435">
    <property type="component" value="Unassembled WGS sequence"/>
</dbReference>
<evidence type="ECO:0000313" key="2">
    <source>
        <dbReference type="Proteomes" id="UP001596435"/>
    </source>
</evidence>
<reference evidence="2" key="1">
    <citation type="journal article" date="2019" name="Int. J. Syst. Evol. Microbiol.">
        <title>The Global Catalogue of Microorganisms (GCM) 10K type strain sequencing project: providing services to taxonomists for standard genome sequencing and annotation.</title>
        <authorList>
            <consortium name="The Broad Institute Genomics Platform"/>
            <consortium name="The Broad Institute Genome Sequencing Center for Infectious Disease"/>
            <person name="Wu L."/>
            <person name="Ma J."/>
        </authorList>
    </citation>
    <scope>NUCLEOTIDE SEQUENCE [LARGE SCALE GENOMIC DNA]</scope>
    <source>
        <strain evidence="2">CGMCC 1.12859</strain>
    </source>
</reference>
<proteinExistence type="predicted"/>
<evidence type="ECO:0008006" key="3">
    <source>
        <dbReference type="Google" id="ProtNLM"/>
    </source>
</evidence>
<accession>A0ABW2G0A2</accession>
<comment type="caution">
    <text evidence="1">The sequence shown here is derived from an EMBL/GenBank/DDBJ whole genome shotgun (WGS) entry which is preliminary data.</text>
</comment>
<evidence type="ECO:0000313" key="1">
    <source>
        <dbReference type="EMBL" id="MFC7181842.1"/>
    </source>
</evidence>
<protein>
    <recommendedName>
        <fullName evidence="3">ADP-ribosylglycohydrolase</fullName>
    </recommendedName>
</protein>
<dbReference type="EMBL" id="JBHTAJ010000037">
    <property type="protein sequence ID" value="MFC7181842.1"/>
    <property type="molecule type" value="Genomic_DNA"/>
</dbReference>